<gene>
    <name evidence="3" type="primary">csgA_4</name>
    <name evidence="3" type="ORF">BEH84_02653</name>
</gene>
<dbReference type="Pfam" id="PF00106">
    <property type="entry name" value="adh_short"/>
    <property type="match status" value="1"/>
</dbReference>
<dbReference type="PRINTS" id="PR00081">
    <property type="entry name" value="GDHRDH"/>
</dbReference>
<dbReference type="EMBL" id="MCGI01000002">
    <property type="protein sequence ID" value="ODM12038.1"/>
    <property type="molecule type" value="Genomic_DNA"/>
</dbReference>
<keyword evidence="2" id="KW-0560">Oxidoreductase</keyword>
<dbReference type="GO" id="GO:0016491">
    <property type="term" value="F:oxidoreductase activity"/>
    <property type="evidence" value="ECO:0007669"/>
    <property type="project" value="UniProtKB-KW"/>
</dbReference>
<dbReference type="Proteomes" id="UP000095003">
    <property type="component" value="Unassembled WGS sequence"/>
</dbReference>
<proteinExistence type="predicted"/>
<dbReference type="Gene3D" id="3.40.50.720">
    <property type="entry name" value="NAD(P)-binding Rossmann-like Domain"/>
    <property type="match status" value="1"/>
</dbReference>
<organism evidence="3 4">
    <name type="scientific">Eisenbergiella tayi</name>
    <dbReference type="NCBI Taxonomy" id="1432052"/>
    <lineage>
        <taxon>Bacteria</taxon>
        <taxon>Bacillati</taxon>
        <taxon>Bacillota</taxon>
        <taxon>Clostridia</taxon>
        <taxon>Lachnospirales</taxon>
        <taxon>Lachnospiraceae</taxon>
        <taxon>Eisenbergiella</taxon>
    </lineage>
</organism>
<reference evidence="3 4" key="1">
    <citation type="submission" date="2016-07" db="EMBL/GenBank/DDBJ databases">
        <title>Characterization of isolates of Eisenbergiella tayi derived from blood cultures, using whole genome sequencing.</title>
        <authorList>
            <person name="Burdz T."/>
            <person name="Wiebe D."/>
            <person name="Huynh C."/>
            <person name="Bernard K."/>
        </authorList>
    </citation>
    <scope>NUCLEOTIDE SEQUENCE [LARGE SCALE GENOMIC DNA]</scope>
    <source>
        <strain evidence="3 4">NML 120489</strain>
    </source>
</reference>
<evidence type="ECO:0000256" key="1">
    <source>
        <dbReference type="ARBA" id="ARBA00022857"/>
    </source>
</evidence>
<dbReference type="InterPro" id="IPR051468">
    <property type="entry name" value="Fungal_SecMetab_SDRs"/>
</dbReference>
<dbReference type="InterPro" id="IPR002347">
    <property type="entry name" value="SDR_fam"/>
</dbReference>
<dbReference type="PANTHER" id="PTHR43544">
    <property type="entry name" value="SHORT-CHAIN DEHYDROGENASE/REDUCTASE"/>
    <property type="match status" value="1"/>
</dbReference>
<protein>
    <submittedName>
        <fullName evidence="3">C-factor</fullName>
    </submittedName>
</protein>
<name>A0A1E3ATK8_9FIRM</name>
<evidence type="ECO:0000313" key="3">
    <source>
        <dbReference type="EMBL" id="ODM12038.1"/>
    </source>
</evidence>
<dbReference type="PANTHER" id="PTHR43544:SF7">
    <property type="entry name" value="NADB-LER2"/>
    <property type="match status" value="1"/>
</dbReference>
<dbReference type="AlphaFoldDB" id="A0A1E3ATK8"/>
<evidence type="ECO:0000256" key="2">
    <source>
        <dbReference type="ARBA" id="ARBA00023002"/>
    </source>
</evidence>
<dbReference type="InterPro" id="IPR036291">
    <property type="entry name" value="NAD(P)-bd_dom_sf"/>
</dbReference>
<dbReference type="SUPFAM" id="SSF51735">
    <property type="entry name" value="NAD(P)-binding Rossmann-fold domains"/>
    <property type="match status" value="1"/>
</dbReference>
<accession>A0A1E3ATK8</accession>
<sequence>MILFDLIYRITDIQRGKIMIGLITGAGRGLGYELAKKGLELGCEIIGTCRKMNGSLQELKAEFGDKLQLLFMDVTQEEQVKKAAEELSAAKGQIDFLIHCAGVLFESKYDTGDPVSEMDISLFRKTLDVNVTGEAVVLKYFIPFLYASQTPCIISITSEAGNLNGGGYHYLAYSVSKYAQNMLTQKVKNYLEEIRPENHFRIYMIHPGRMDTLMGAENAQITAAESAEGIYRILREGTEPMAVPFMNYKGEPMPY</sequence>
<dbReference type="GO" id="GO:0005737">
    <property type="term" value="C:cytoplasm"/>
    <property type="evidence" value="ECO:0007669"/>
    <property type="project" value="TreeGrafter"/>
</dbReference>
<evidence type="ECO:0000313" key="4">
    <source>
        <dbReference type="Proteomes" id="UP000095003"/>
    </source>
</evidence>
<keyword evidence="1" id="KW-0521">NADP</keyword>
<comment type="caution">
    <text evidence="3">The sequence shown here is derived from an EMBL/GenBank/DDBJ whole genome shotgun (WGS) entry which is preliminary data.</text>
</comment>